<evidence type="ECO:0000313" key="3">
    <source>
        <dbReference type="Proteomes" id="UP000541444"/>
    </source>
</evidence>
<evidence type="ECO:0000313" key="2">
    <source>
        <dbReference type="EMBL" id="KAF6175858.1"/>
    </source>
</evidence>
<organism evidence="2 3">
    <name type="scientific">Kingdonia uniflora</name>
    <dbReference type="NCBI Taxonomy" id="39325"/>
    <lineage>
        <taxon>Eukaryota</taxon>
        <taxon>Viridiplantae</taxon>
        <taxon>Streptophyta</taxon>
        <taxon>Embryophyta</taxon>
        <taxon>Tracheophyta</taxon>
        <taxon>Spermatophyta</taxon>
        <taxon>Magnoliopsida</taxon>
        <taxon>Ranunculales</taxon>
        <taxon>Circaeasteraceae</taxon>
        <taxon>Kingdonia</taxon>
    </lineage>
</organism>
<evidence type="ECO:0000259" key="1">
    <source>
        <dbReference type="Pfam" id="PF10551"/>
    </source>
</evidence>
<accession>A0A7J7P9J5</accession>
<dbReference type="EMBL" id="JACGCM010000140">
    <property type="protein sequence ID" value="KAF6175858.1"/>
    <property type="molecule type" value="Genomic_DNA"/>
</dbReference>
<proteinExistence type="predicted"/>
<protein>
    <recommendedName>
        <fullName evidence="1">MULE transposase domain-containing protein</fullName>
    </recommendedName>
</protein>
<keyword evidence="3" id="KW-1185">Reference proteome</keyword>
<dbReference type="OrthoDB" id="1918246at2759"/>
<dbReference type="Pfam" id="PF10551">
    <property type="entry name" value="MULE"/>
    <property type="match status" value="1"/>
</dbReference>
<dbReference type="PANTHER" id="PTHR31973:SF187">
    <property type="entry name" value="MUTATOR TRANSPOSASE MUDRA PROTEIN"/>
    <property type="match status" value="1"/>
</dbReference>
<feature type="domain" description="MULE transposase" evidence="1">
    <location>
        <begin position="187"/>
        <end position="271"/>
    </location>
</feature>
<sequence>MEWPTIDEARKYLRKFTIINKLCFLSVINESYRLRFKYEEEECSWGTNDRHTMILRGGNFDHNCLGKLDYGNRLTNAQWVANDYEEMVRDVKIVTPTDIITRIRRTYEVNINYYTAWNAKTICVERIIGCFDEGYSIMQELCRQVLLSNPGSIGKCGCDPHTKMWTGTCITFKASLDGFVQGCRPIVGLDGCFLKGKYGGQYLAIVSLDGNNGLFPVAFYLCRSECTKTWTTFLKMLAPFLTMHPSNLTFISDRWKGLVELVSQVYFPSTKPYVLFQAHVEEFQEGI</sequence>
<comment type="caution">
    <text evidence="2">The sequence shown here is derived from an EMBL/GenBank/DDBJ whole genome shotgun (WGS) entry which is preliminary data.</text>
</comment>
<dbReference type="InterPro" id="IPR018289">
    <property type="entry name" value="MULE_transposase_dom"/>
</dbReference>
<dbReference type="PANTHER" id="PTHR31973">
    <property type="entry name" value="POLYPROTEIN, PUTATIVE-RELATED"/>
    <property type="match status" value="1"/>
</dbReference>
<gene>
    <name evidence="2" type="ORF">GIB67_003346</name>
</gene>
<dbReference type="AlphaFoldDB" id="A0A7J7P9J5"/>
<name>A0A7J7P9J5_9MAGN</name>
<dbReference type="Proteomes" id="UP000541444">
    <property type="component" value="Unassembled WGS sequence"/>
</dbReference>
<reference evidence="2 3" key="1">
    <citation type="journal article" date="2020" name="IScience">
        <title>Genome Sequencing of the Endangered Kingdonia uniflora (Circaeasteraceae, Ranunculales) Reveals Potential Mechanisms of Evolutionary Specialization.</title>
        <authorList>
            <person name="Sun Y."/>
            <person name="Deng T."/>
            <person name="Zhang A."/>
            <person name="Moore M.J."/>
            <person name="Landis J.B."/>
            <person name="Lin N."/>
            <person name="Zhang H."/>
            <person name="Zhang X."/>
            <person name="Huang J."/>
            <person name="Zhang X."/>
            <person name="Sun H."/>
            <person name="Wang H."/>
        </authorList>
    </citation>
    <scope>NUCLEOTIDE SEQUENCE [LARGE SCALE GENOMIC DNA]</scope>
    <source>
        <strain evidence="2">TB1705</strain>
        <tissue evidence="2">Leaf</tissue>
    </source>
</reference>